<proteinExistence type="predicted"/>
<comment type="caution">
    <text evidence="2">The sequence shown here is derived from an EMBL/GenBank/DDBJ whole genome shotgun (WGS) entry which is preliminary data.</text>
</comment>
<evidence type="ECO:0000313" key="3">
    <source>
        <dbReference type="Proteomes" id="UP000245449"/>
    </source>
</evidence>
<keyword evidence="1" id="KW-0472">Membrane</keyword>
<evidence type="ECO:0000256" key="1">
    <source>
        <dbReference type="SAM" id="Phobius"/>
    </source>
</evidence>
<keyword evidence="1" id="KW-0812">Transmembrane</keyword>
<dbReference type="Proteomes" id="UP000245449">
    <property type="component" value="Unassembled WGS sequence"/>
</dbReference>
<dbReference type="PROSITE" id="PS51257">
    <property type="entry name" value="PROKAR_LIPOPROTEIN"/>
    <property type="match status" value="1"/>
</dbReference>
<feature type="transmembrane region" description="Helical" evidence="1">
    <location>
        <begin position="12"/>
        <end position="30"/>
    </location>
</feature>
<evidence type="ECO:0000313" key="2">
    <source>
        <dbReference type="EMBL" id="PWA06879.1"/>
    </source>
</evidence>
<gene>
    <name evidence="2" type="ORF">DB895_02535</name>
</gene>
<organism evidence="2 3">
    <name type="scientific">Flavobacterium psychrotolerans</name>
    <dbReference type="NCBI Taxonomy" id="2169410"/>
    <lineage>
        <taxon>Bacteria</taxon>
        <taxon>Pseudomonadati</taxon>
        <taxon>Bacteroidota</taxon>
        <taxon>Flavobacteriia</taxon>
        <taxon>Flavobacteriales</taxon>
        <taxon>Flavobacteriaceae</taxon>
        <taxon>Flavobacterium</taxon>
    </lineage>
</organism>
<feature type="transmembrane region" description="Helical" evidence="1">
    <location>
        <begin position="42"/>
        <end position="62"/>
    </location>
</feature>
<protein>
    <submittedName>
        <fullName evidence="2">Uncharacterized protein</fullName>
    </submittedName>
</protein>
<keyword evidence="1" id="KW-1133">Transmembrane helix</keyword>
<keyword evidence="3" id="KW-1185">Reference proteome</keyword>
<dbReference type="AlphaFoldDB" id="A0A2U1JPJ8"/>
<dbReference type="EMBL" id="QCZI01000002">
    <property type="protein sequence ID" value="PWA06879.1"/>
    <property type="molecule type" value="Genomic_DNA"/>
</dbReference>
<sequence>MNERWKYQIKTGSSYGITLTACMTMLQWRGGSVADELLSMKFFLRVFIFFTTGIFILGYIKWKGKVKVNNKQ</sequence>
<name>A0A2U1JPJ8_9FLAO</name>
<accession>A0A2U1JPJ8</accession>
<reference evidence="2 3" key="1">
    <citation type="submission" date="2018-04" db="EMBL/GenBank/DDBJ databases">
        <title>Flavobacterium sp. nov., isolated from glacier ice.</title>
        <authorList>
            <person name="Liu Q."/>
            <person name="Xin Y.-H."/>
        </authorList>
    </citation>
    <scope>NUCLEOTIDE SEQUENCE [LARGE SCALE GENOMIC DNA]</scope>
    <source>
        <strain evidence="2 3">RB1R5</strain>
    </source>
</reference>